<evidence type="ECO:0008006" key="14">
    <source>
        <dbReference type="Google" id="ProtNLM"/>
    </source>
</evidence>
<feature type="domain" description="Mechanosensitive ion channel MscS C-terminal" evidence="10">
    <location>
        <begin position="701"/>
        <end position="786"/>
    </location>
</feature>
<dbReference type="RefSeq" id="WP_014147922.1">
    <property type="nucleotide sequence ID" value="NC_016112.1"/>
</dbReference>
<keyword evidence="6 8" id="KW-0472">Membrane</keyword>
<feature type="coiled-coil region" evidence="7">
    <location>
        <begin position="46"/>
        <end position="80"/>
    </location>
</feature>
<organism evidence="12 13">
    <name type="scientific">Methylotuvimicrobium alcaliphilum (strain DSM 19304 / NCIMB 14124 / VKM B-2133 / 20Z)</name>
    <name type="common">Methylomicrobium alcaliphilum</name>
    <dbReference type="NCBI Taxonomy" id="1091494"/>
    <lineage>
        <taxon>Bacteria</taxon>
        <taxon>Pseudomonadati</taxon>
        <taxon>Pseudomonadota</taxon>
        <taxon>Gammaproteobacteria</taxon>
        <taxon>Methylococcales</taxon>
        <taxon>Methylococcaceae</taxon>
        <taxon>Methylotuvimicrobium</taxon>
    </lineage>
</organism>
<dbReference type="InterPro" id="IPR023408">
    <property type="entry name" value="MscS_beta-dom_sf"/>
</dbReference>
<evidence type="ECO:0000256" key="2">
    <source>
        <dbReference type="ARBA" id="ARBA00008017"/>
    </source>
</evidence>
<feature type="coiled-coil region" evidence="7">
    <location>
        <begin position="272"/>
        <end position="334"/>
    </location>
</feature>
<dbReference type="SUPFAM" id="SSF82689">
    <property type="entry name" value="Mechanosensitive channel protein MscS (YggB), C-terminal domain"/>
    <property type="match status" value="1"/>
</dbReference>
<evidence type="ECO:0000256" key="1">
    <source>
        <dbReference type="ARBA" id="ARBA00004651"/>
    </source>
</evidence>
<dbReference type="Pfam" id="PF21082">
    <property type="entry name" value="MS_channel_3rd"/>
    <property type="match status" value="1"/>
</dbReference>
<comment type="subcellular location">
    <subcellularLocation>
        <location evidence="1">Cell membrane</location>
        <topology evidence="1">Multi-pass membrane protein</topology>
    </subcellularLocation>
</comment>
<dbReference type="GO" id="GO:0005886">
    <property type="term" value="C:plasma membrane"/>
    <property type="evidence" value="ECO:0007669"/>
    <property type="project" value="UniProtKB-SubCell"/>
</dbReference>
<dbReference type="EMBL" id="FO082060">
    <property type="protein sequence ID" value="CCE23127.1"/>
    <property type="molecule type" value="Genomic_DNA"/>
</dbReference>
<dbReference type="PATRIC" id="fig|271065.3.peg.1475"/>
<evidence type="ECO:0000313" key="13">
    <source>
        <dbReference type="Proteomes" id="UP000008315"/>
    </source>
</evidence>
<feature type="transmembrane region" description="Helical" evidence="8">
    <location>
        <begin position="465"/>
        <end position="487"/>
    </location>
</feature>
<dbReference type="KEGG" id="mah:MEALZ_1439"/>
<dbReference type="Pfam" id="PF00924">
    <property type="entry name" value="MS_channel_2nd"/>
    <property type="match status" value="1"/>
</dbReference>
<feature type="transmembrane region" description="Helical" evidence="8">
    <location>
        <begin position="547"/>
        <end position="567"/>
    </location>
</feature>
<protein>
    <recommendedName>
        <fullName evidence="14">MscS Mechanosensitive ion channel</fullName>
    </recommendedName>
</protein>
<dbReference type="SUPFAM" id="SSF82861">
    <property type="entry name" value="Mechanosensitive channel protein MscS (YggB), transmembrane region"/>
    <property type="match status" value="1"/>
</dbReference>
<evidence type="ECO:0000256" key="3">
    <source>
        <dbReference type="ARBA" id="ARBA00022475"/>
    </source>
</evidence>
<evidence type="ECO:0000259" key="11">
    <source>
        <dbReference type="Pfam" id="PF21088"/>
    </source>
</evidence>
<keyword evidence="3" id="KW-1003">Cell membrane</keyword>
<evidence type="ECO:0000313" key="12">
    <source>
        <dbReference type="EMBL" id="CCE23127.1"/>
    </source>
</evidence>
<dbReference type="InterPro" id="IPR010920">
    <property type="entry name" value="LSM_dom_sf"/>
</dbReference>
<feature type="transmembrane region" description="Helical" evidence="8">
    <location>
        <begin position="579"/>
        <end position="602"/>
    </location>
</feature>
<feature type="domain" description="Mechanosensitive ion channel transmembrane helices 2/3" evidence="11">
    <location>
        <begin position="589"/>
        <end position="627"/>
    </location>
</feature>
<sequence length="809" mass="92713">MNINEAISLTRNPSLWLLLFFLMAPFNVAWSQDAQQATEPENSTEYATLDQTIEAITERRKALENERTEINRRLQKASDQDSELLQKQLALLEQTAATFTAQIIELNRSQELDAQKTADLQEIARLEKEPEPEKPFSVLDLDRAREQLAIESARVKVVRAKVDFAKEGLAQTQLAFKQTQDKLTQIQNQNGAIEPLLLKAAELENALAEQQQTLRELELKNEEKTFSVYDTHLDLLRRQTDYLQQHAGFNSSELTQKNESIRKHQFELNRDLSRLNDQQSKAQSLLDQARKRLEAASFEDIHAIEETEARRLELEALKSKTDAAQRELKLISERKEIWQKRHAVFNESVEQQELPNWRSHSNSAITQIEQEQATIKLWLSDWQSRLNAVGSKTIPDKPIWESRQSEHIQSIIGTLTELNGAMDESRRLHQYLIEDINARTSQYNLRDRIKSLINMEINHNSLLDWFYAFAIASVTFILLFVLRWFLIRGLRHAAERKHFSQANEILSTVKRANLIFFLVVAVFFASLSLTLDPATDATIAKITKVVIALQIAIWLSGFIRAWIFRILSRKTKRDGASMGALAILNFISQVLLWAVALLLILQNIGIDITALVAGLGIGGIAVALALQRILSDLFASLSIVLDKPFVIGDFVNFGDFFGTIEHIGVKTTRLRSLTGEQIICANGELLDTRIRNYKRMQERRVVFKLGVVYDTPYEKLQGIPAMLKAIVEKRDKTRFDRAHFFQYGEFSLDFEIVYYVLSPDYGVYMDAQQAINLDIYQQFQQEGIEFAYPTQSLYVHNKTVSEPKLSEIG</sequence>
<dbReference type="InterPro" id="IPR006685">
    <property type="entry name" value="MscS_channel_2nd"/>
</dbReference>
<dbReference type="PANTHER" id="PTHR30566:SF25">
    <property type="entry name" value="INNER MEMBRANE PROTEIN"/>
    <property type="match status" value="1"/>
</dbReference>
<evidence type="ECO:0000256" key="8">
    <source>
        <dbReference type="SAM" id="Phobius"/>
    </source>
</evidence>
<dbReference type="PANTHER" id="PTHR30566">
    <property type="entry name" value="YNAI-RELATED MECHANOSENSITIVE ION CHANNEL"/>
    <property type="match status" value="1"/>
</dbReference>
<evidence type="ECO:0000259" key="9">
    <source>
        <dbReference type="Pfam" id="PF00924"/>
    </source>
</evidence>
<dbReference type="HOGENOM" id="CLU_332012_0_0_6"/>
<feature type="coiled-coil region" evidence="7">
    <location>
        <begin position="169"/>
        <end position="227"/>
    </location>
</feature>
<dbReference type="InterPro" id="IPR049142">
    <property type="entry name" value="MS_channel_1st"/>
</dbReference>
<evidence type="ECO:0000259" key="10">
    <source>
        <dbReference type="Pfam" id="PF21082"/>
    </source>
</evidence>
<proteinExistence type="inferred from homology"/>
<dbReference type="SUPFAM" id="SSF50182">
    <property type="entry name" value="Sm-like ribonucleoproteins"/>
    <property type="match status" value="1"/>
</dbReference>
<dbReference type="InterPro" id="IPR011066">
    <property type="entry name" value="MscS_channel_C_sf"/>
</dbReference>
<gene>
    <name evidence="12" type="ordered locus">MEALZ_1439</name>
</gene>
<evidence type="ECO:0000256" key="4">
    <source>
        <dbReference type="ARBA" id="ARBA00022692"/>
    </source>
</evidence>
<keyword evidence="7" id="KW-0175">Coiled coil</keyword>
<evidence type="ECO:0000256" key="7">
    <source>
        <dbReference type="SAM" id="Coils"/>
    </source>
</evidence>
<feature type="domain" description="Mechanosensitive ion channel MscS" evidence="9">
    <location>
        <begin position="629"/>
        <end position="695"/>
    </location>
</feature>
<dbReference type="Gene3D" id="2.30.30.60">
    <property type="match status" value="1"/>
</dbReference>
<dbReference type="Gene3D" id="1.10.287.1260">
    <property type="match status" value="1"/>
</dbReference>
<reference evidence="13" key="1">
    <citation type="journal article" date="2012" name="J. Bacteriol.">
        <title>Genome sequence of the haloalkaliphilic methanotrophic bacterium Methylomicrobium alcaliphilum 20Z.</title>
        <authorList>
            <person name="Vuilleumier S."/>
            <person name="Khmelenina V.N."/>
            <person name="Bringel F."/>
            <person name="Reshetnikov A.S."/>
            <person name="Lajus A."/>
            <person name="Mangenot S."/>
            <person name="Rouy Z."/>
            <person name="Op den Camp H.J."/>
            <person name="Jetten M.S."/>
            <person name="Dispirito A.A."/>
            <person name="Dunfield P."/>
            <person name="Klotz M.G."/>
            <person name="Semrau J.D."/>
            <person name="Stein L.Y."/>
            <person name="Barbe V."/>
            <person name="Medigue C."/>
            <person name="Trotsenko Y.A."/>
            <person name="Kalyuzhnaya M.G."/>
        </authorList>
    </citation>
    <scope>NUCLEOTIDE SEQUENCE [LARGE SCALE GENOMIC DNA]</scope>
    <source>
        <strain evidence="13">DSM 19304 / NCIMB 14124 / VKM B-2133 / 20Z</strain>
    </source>
</reference>
<keyword evidence="4 8" id="KW-0812">Transmembrane</keyword>
<dbReference type="Pfam" id="PF21088">
    <property type="entry name" value="MS_channel_1st"/>
    <property type="match status" value="1"/>
</dbReference>
<feature type="transmembrane region" description="Helical" evidence="8">
    <location>
        <begin position="608"/>
        <end position="626"/>
    </location>
</feature>
<keyword evidence="5 8" id="KW-1133">Transmembrane helix</keyword>
<keyword evidence="13" id="KW-1185">Reference proteome</keyword>
<dbReference type="Proteomes" id="UP000008315">
    <property type="component" value="Chromosome"/>
</dbReference>
<evidence type="ECO:0000256" key="6">
    <source>
        <dbReference type="ARBA" id="ARBA00023136"/>
    </source>
</evidence>
<dbReference type="InterPro" id="IPR049278">
    <property type="entry name" value="MS_channel_C"/>
</dbReference>
<dbReference type="AlphaFoldDB" id="G4SXT3"/>
<feature type="transmembrane region" description="Helical" evidence="8">
    <location>
        <begin position="508"/>
        <end position="527"/>
    </location>
</feature>
<name>G4SXT3_META2</name>
<dbReference type="InterPro" id="IPR011014">
    <property type="entry name" value="MscS_channel_TM-2"/>
</dbReference>
<evidence type="ECO:0000256" key="5">
    <source>
        <dbReference type="ARBA" id="ARBA00022989"/>
    </source>
</evidence>
<dbReference type="GO" id="GO:0008381">
    <property type="term" value="F:mechanosensitive monoatomic ion channel activity"/>
    <property type="evidence" value="ECO:0007669"/>
    <property type="project" value="UniProtKB-ARBA"/>
</dbReference>
<comment type="similarity">
    <text evidence="2">Belongs to the MscS (TC 1.A.23) family.</text>
</comment>
<accession>G4SXT3</accession>
<dbReference type="Gene3D" id="3.30.70.100">
    <property type="match status" value="1"/>
</dbReference>
<dbReference type="STRING" id="1091494.MEALZ_1439"/>